<accession>G2Y7V3</accession>
<evidence type="ECO:0000313" key="1">
    <source>
        <dbReference type="EMBL" id="CCD48681.1"/>
    </source>
</evidence>
<proteinExistence type="predicted"/>
<dbReference type="InParanoid" id="G2Y7V3"/>
<protein>
    <submittedName>
        <fullName evidence="1">Uncharacterized protein</fullName>
    </submittedName>
</protein>
<sequence length="77" mass="8643">MQGVQLALYLSSWEGTLISMRYMKENITTLANVGVRFIQPVLLVTRSALFHFTTSYSITDISELVLGLTCLMFTPPL</sequence>
<dbReference type="AlphaFoldDB" id="G2Y7V3"/>
<dbReference type="EMBL" id="FQ790296">
    <property type="protein sequence ID" value="CCD48681.1"/>
    <property type="molecule type" value="Genomic_DNA"/>
</dbReference>
<dbReference type="HOGENOM" id="CLU_2637781_0_0_1"/>
<reference evidence="2" key="1">
    <citation type="journal article" date="2011" name="PLoS Genet.">
        <title>Genomic analysis of the necrotrophic fungal pathogens Sclerotinia sclerotiorum and Botrytis cinerea.</title>
        <authorList>
            <person name="Amselem J."/>
            <person name="Cuomo C.A."/>
            <person name="van Kan J.A."/>
            <person name="Viaud M."/>
            <person name="Benito E.P."/>
            <person name="Couloux A."/>
            <person name="Coutinho P.M."/>
            <person name="de Vries R.P."/>
            <person name="Dyer P.S."/>
            <person name="Fillinger S."/>
            <person name="Fournier E."/>
            <person name="Gout L."/>
            <person name="Hahn M."/>
            <person name="Kohn L."/>
            <person name="Lapalu N."/>
            <person name="Plummer K.M."/>
            <person name="Pradier J.M."/>
            <person name="Quevillon E."/>
            <person name="Sharon A."/>
            <person name="Simon A."/>
            <person name="ten Have A."/>
            <person name="Tudzynski B."/>
            <person name="Tudzynski P."/>
            <person name="Wincker P."/>
            <person name="Andrew M."/>
            <person name="Anthouard V."/>
            <person name="Beever R.E."/>
            <person name="Beffa R."/>
            <person name="Benoit I."/>
            <person name="Bouzid O."/>
            <person name="Brault B."/>
            <person name="Chen Z."/>
            <person name="Choquer M."/>
            <person name="Collemare J."/>
            <person name="Cotton P."/>
            <person name="Danchin E.G."/>
            <person name="Da Silva C."/>
            <person name="Gautier A."/>
            <person name="Giraud C."/>
            <person name="Giraud T."/>
            <person name="Gonzalez C."/>
            <person name="Grossetete S."/>
            <person name="Guldener U."/>
            <person name="Henrissat B."/>
            <person name="Howlett B.J."/>
            <person name="Kodira C."/>
            <person name="Kretschmer M."/>
            <person name="Lappartient A."/>
            <person name="Leroch M."/>
            <person name="Levis C."/>
            <person name="Mauceli E."/>
            <person name="Neuveglise C."/>
            <person name="Oeser B."/>
            <person name="Pearson M."/>
            <person name="Poulain J."/>
            <person name="Poussereau N."/>
            <person name="Quesneville H."/>
            <person name="Rascle C."/>
            <person name="Schumacher J."/>
            <person name="Segurens B."/>
            <person name="Sexton A."/>
            <person name="Silva E."/>
            <person name="Sirven C."/>
            <person name="Soanes D.M."/>
            <person name="Talbot N.J."/>
            <person name="Templeton M."/>
            <person name="Yandava C."/>
            <person name="Yarden O."/>
            <person name="Zeng Q."/>
            <person name="Rollins J.A."/>
            <person name="Lebrun M.H."/>
            <person name="Dickman M."/>
        </authorList>
    </citation>
    <scope>NUCLEOTIDE SEQUENCE [LARGE SCALE GENOMIC DNA]</scope>
    <source>
        <strain evidence="2">T4</strain>
    </source>
</reference>
<gene>
    <name evidence="1" type="ORF">BofuT4_uP033230.1</name>
</gene>
<name>G2Y7V3_BOTF4</name>
<organism evidence="1 2">
    <name type="scientific">Botryotinia fuckeliana (strain T4)</name>
    <name type="common">Noble rot fungus</name>
    <name type="synonym">Botrytis cinerea</name>
    <dbReference type="NCBI Taxonomy" id="999810"/>
    <lineage>
        <taxon>Eukaryota</taxon>
        <taxon>Fungi</taxon>
        <taxon>Dikarya</taxon>
        <taxon>Ascomycota</taxon>
        <taxon>Pezizomycotina</taxon>
        <taxon>Leotiomycetes</taxon>
        <taxon>Helotiales</taxon>
        <taxon>Sclerotiniaceae</taxon>
        <taxon>Botrytis</taxon>
    </lineage>
</organism>
<dbReference type="Proteomes" id="UP000008177">
    <property type="component" value="Unplaced contigs"/>
</dbReference>
<evidence type="ECO:0000313" key="2">
    <source>
        <dbReference type="Proteomes" id="UP000008177"/>
    </source>
</evidence>